<organism evidence="4 5">
    <name type="scientific">Serendipita indica (strain DSM 11827)</name>
    <name type="common">Root endophyte fungus</name>
    <name type="synonym">Piriformospora indica</name>
    <dbReference type="NCBI Taxonomy" id="1109443"/>
    <lineage>
        <taxon>Eukaryota</taxon>
        <taxon>Fungi</taxon>
        <taxon>Dikarya</taxon>
        <taxon>Basidiomycota</taxon>
        <taxon>Agaricomycotina</taxon>
        <taxon>Agaricomycetes</taxon>
        <taxon>Sebacinales</taxon>
        <taxon>Serendipitaceae</taxon>
        <taxon>Serendipita</taxon>
    </lineage>
</organism>
<reference evidence="4 5" key="1">
    <citation type="journal article" date="2011" name="PLoS Pathog.">
        <title>Endophytic Life Strategies Decoded by Genome and Transcriptome Analyses of the Mutualistic Root Symbiont Piriformospora indica.</title>
        <authorList>
            <person name="Zuccaro A."/>
            <person name="Lahrmann U."/>
            <person name="Guldener U."/>
            <person name="Langen G."/>
            <person name="Pfiffi S."/>
            <person name="Biedenkopf D."/>
            <person name="Wong P."/>
            <person name="Samans B."/>
            <person name="Grimm C."/>
            <person name="Basiewicz M."/>
            <person name="Murat C."/>
            <person name="Martin F."/>
            <person name="Kogel K.H."/>
        </authorList>
    </citation>
    <scope>NUCLEOTIDE SEQUENCE [LARGE SCALE GENOMIC DNA]</scope>
    <source>
        <strain evidence="4 5">DSM 11827</strain>
    </source>
</reference>
<evidence type="ECO:0000256" key="2">
    <source>
        <dbReference type="ARBA" id="ARBA00023157"/>
    </source>
</evidence>
<dbReference type="STRING" id="1109443.G4TCJ2"/>
<protein>
    <recommendedName>
        <fullName evidence="3">COX assembly mitochondrial protein</fullName>
    </recommendedName>
</protein>
<keyword evidence="2" id="KW-1015">Disulfide bond</keyword>
<keyword evidence="5" id="KW-1185">Reference proteome</keyword>
<dbReference type="OrthoDB" id="6224010at2759"/>
<dbReference type="EMBL" id="CAFZ01000045">
    <property type="protein sequence ID" value="CCA69046.1"/>
    <property type="molecule type" value="Genomic_DNA"/>
</dbReference>
<dbReference type="FunCoup" id="G4TCJ2">
    <property type="interactions" value="154"/>
</dbReference>
<dbReference type="Proteomes" id="UP000007148">
    <property type="component" value="Unassembled WGS sequence"/>
</dbReference>
<gene>
    <name evidence="4" type="ORF">PIIN_02905</name>
</gene>
<keyword evidence="3" id="KW-0999">Mitochondrion inner membrane</keyword>
<dbReference type="AlphaFoldDB" id="G4TCJ2"/>
<comment type="caution">
    <text evidence="4">The sequence shown here is derived from an EMBL/GenBank/DDBJ whole genome shotgun (WGS) entry which is preliminary data.</text>
</comment>
<evidence type="ECO:0000313" key="5">
    <source>
        <dbReference type="Proteomes" id="UP000007148"/>
    </source>
</evidence>
<comment type="function">
    <text evidence="3">Required for mitochondrial cytochrome c oxidase (COX) assembly and respiration.</text>
</comment>
<evidence type="ECO:0000313" key="4">
    <source>
        <dbReference type="EMBL" id="CCA69046.1"/>
    </source>
</evidence>
<keyword evidence="3" id="KW-0472">Membrane</keyword>
<proteinExistence type="inferred from homology"/>
<dbReference type="Pfam" id="PF08583">
    <property type="entry name" value="Cmc1"/>
    <property type="match status" value="1"/>
</dbReference>
<dbReference type="OMA" id="MLQQDGK"/>
<comment type="similarity">
    <text evidence="1 3">Belongs to the CMC family.</text>
</comment>
<dbReference type="HOGENOM" id="CLU_142621_2_0_1"/>
<keyword evidence="3" id="KW-0143">Chaperone</keyword>
<accession>G4TCJ2</accession>
<comment type="subcellular location">
    <subcellularLocation>
        <location evidence="3">Mitochondrion inner membrane</location>
    </subcellularLocation>
</comment>
<evidence type="ECO:0000256" key="3">
    <source>
        <dbReference type="RuleBase" id="RU364104"/>
    </source>
</evidence>
<keyword evidence="3" id="KW-0496">Mitochondrion</keyword>
<name>G4TCJ2_SERID</name>
<dbReference type="GO" id="GO:0005743">
    <property type="term" value="C:mitochondrial inner membrane"/>
    <property type="evidence" value="ECO:0007669"/>
    <property type="project" value="UniProtKB-SubCell"/>
</dbReference>
<sequence length="82" mass="9493">METLSRREEDALMKSTKAKAMKECDPVVKKCSQGRTISVVWACKDEYKAVRDCMKIHLNPERLEELRAEYIHQRGQNAQKGP</sequence>
<evidence type="ECO:0000256" key="1">
    <source>
        <dbReference type="ARBA" id="ARBA00007347"/>
    </source>
</evidence>
<dbReference type="InParanoid" id="G4TCJ2"/>
<dbReference type="InterPro" id="IPR013892">
    <property type="entry name" value="Cyt_c_biogenesis_Cmc1-like"/>
</dbReference>
<dbReference type="eggNOG" id="ENOG502T13F">
    <property type="taxonomic scope" value="Eukaryota"/>
</dbReference>